<keyword evidence="7" id="KW-0472">Membrane</keyword>
<dbReference type="InterPro" id="IPR003593">
    <property type="entry name" value="AAA+_ATPase"/>
</dbReference>
<sequence length="331" mass="36526">MSEKFLEVKDLRVVYTQNRKTVQAVNGISIRLERGRTLGLVGETGAGKTTIAKAIMRILPDIAAKITGGEIWLDGVDILKLPPDEMMNVRGEKVAMIFQDPMTALNPLMTVGDQILEVIRLHDDCDKKAGMDRAGDMLELVGIPRERYAEYPHQFSGGMKQRVVIAMALACDPELLLADEPTTALDVTIQAQVLDLIRELKEKYNTSMILITHDLGVVAQTCDDVAVIYAGKIVEFGKKEDIFDHPAHPYTIGLFGSLPGMAVGEKRLHSISGLPPDPTALPEGCAFWPRCPHAVEACKGKIPTRKIRGVHFCQCVKEKEELQEVYSHGRS</sequence>
<evidence type="ECO:0000256" key="5">
    <source>
        <dbReference type="ARBA" id="ARBA00022741"/>
    </source>
</evidence>
<evidence type="ECO:0000259" key="8">
    <source>
        <dbReference type="PROSITE" id="PS50893"/>
    </source>
</evidence>
<evidence type="ECO:0000256" key="4">
    <source>
        <dbReference type="ARBA" id="ARBA00022475"/>
    </source>
</evidence>
<dbReference type="Gene3D" id="3.40.50.300">
    <property type="entry name" value="P-loop containing nucleotide triphosphate hydrolases"/>
    <property type="match status" value="1"/>
</dbReference>
<dbReference type="GO" id="GO:0016887">
    <property type="term" value="F:ATP hydrolysis activity"/>
    <property type="evidence" value="ECO:0007669"/>
    <property type="project" value="InterPro"/>
</dbReference>
<dbReference type="FunFam" id="3.40.50.300:FF:000016">
    <property type="entry name" value="Oligopeptide ABC transporter ATP-binding component"/>
    <property type="match status" value="1"/>
</dbReference>
<keyword evidence="4" id="KW-1003">Cell membrane</keyword>
<dbReference type="InterPro" id="IPR013563">
    <property type="entry name" value="Oligopep_ABC_C"/>
</dbReference>
<keyword evidence="3" id="KW-0813">Transport</keyword>
<dbReference type="PROSITE" id="PS00211">
    <property type="entry name" value="ABC_TRANSPORTER_1"/>
    <property type="match status" value="1"/>
</dbReference>
<reference evidence="9" key="1">
    <citation type="submission" date="2021-06" db="EMBL/GenBank/DDBJ databases">
        <title>Description of novel taxa of the family Lachnospiraceae.</title>
        <authorList>
            <person name="Chaplin A.V."/>
            <person name="Sokolova S.R."/>
            <person name="Pikina A.P."/>
            <person name="Korzhanova M."/>
            <person name="Belova V."/>
            <person name="Korostin D."/>
            <person name="Efimov B.A."/>
        </authorList>
    </citation>
    <scope>NUCLEOTIDE SEQUENCE</scope>
    <source>
        <strain evidence="9">ASD5720</strain>
    </source>
</reference>
<evidence type="ECO:0000313" key="10">
    <source>
        <dbReference type="Proteomes" id="UP000712157"/>
    </source>
</evidence>
<evidence type="ECO:0000256" key="2">
    <source>
        <dbReference type="ARBA" id="ARBA00005417"/>
    </source>
</evidence>
<feature type="domain" description="ABC transporter" evidence="8">
    <location>
        <begin position="6"/>
        <end position="255"/>
    </location>
</feature>
<keyword evidence="6 9" id="KW-0067">ATP-binding</keyword>
<dbReference type="InterPro" id="IPR050388">
    <property type="entry name" value="ABC_Ni/Peptide_Import"/>
</dbReference>
<dbReference type="RefSeq" id="WP_158343383.1">
    <property type="nucleotide sequence ID" value="NZ_JAHQCW010000001.1"/>
</dbReference>
<dbReference type="NCBIfam" id="TIGR01727">
    <property type="entry name" value="oligo_HPY"/>
    <property type="match status" value="1"/>
</dbReference>
<dbReference type="SMART" id="SM00382">
    <property type="entry name" value="AAA"/>
    <property type="match status" value="1"/>
</dbReference>
<gene>
    <name evidence="9" type="ORF">KTH89_00695</name>
</gene>
<dbReference type="AlphaFoldDB" id="A0A949NFD8"/>
<dbReference type="InterPro" id="IPR003439">
    <property type="entry name" value="ABC_transporter-like_ATP-bd"/>
</dbReference>
<proteinExistence type="inferred from homology"/>
<protein>
    <submittedName>
        <fullName evidence="9">ABC transporter ATP-binding protein</fullName>
    </submittedName>
</protein>
<comment type="caution">
    <text evidence="9">The sequence shown here is derived from an EMBL/GenBank/DDBJ whole genome shotgun (WGS) entry which is preliminary data.</text>
</comment>
<organism evidence="9 10">
    <name type="scientific">Diplocloster agilis</name>
    <dbReference type="NCBI Taxonomy" id="2850323"/>
    <lineage>
        <taxon>Bacteria</taxon>
        <taxon>Bacillati</taxon>
        <taxon>Bacillota</taxon>
        <taxon>Clostridia</taxon>
        <taxon>Lachnospirales</taxon>
        <taxon>Lachnospiraceae</taxon>
        <taxon>Diplocloster</taxon>
    </lineage>
</organism>
<dbReference type="GO" id="GO:0015833">
    <property type="term" value="P:peptide transport"/>
    <property type="evidence" value="ECO:0007669"/>
    <property type="project" value="InterPro"/>
</dbReference>
<keyword evidence="5" id="KW-0547">Nucleotide-binding</keyword>
<evidence type="ECO:0000313" key="9">
    <source>
        <dbReference type="EMBL" id="MBU9735033.1"/>
    </source>
</evidence>
<name>A0A949NFD8_9FIRM</name>
<dbReference type="Pfam" id="PF00005">
    <property type="entry name" value="ABC_tran"/>
    <property type="match status" value="1"/>
</dbReference>
<dbReference type="EMBL" id="JAHQCW010000001">
    <property type="protein sequence ID" value="MBU9735033.1"/>
    <property type="molecule type" value="Genomic_DNA"/>
</dbReference>
<accession>A0A949NFD8</accession>
<dbReference type="Pfam" id="PF08352">
    <property type="entry name" value="oligo_HPY"/>
    <property type="match status" value="1"/>
</dbReference>
<dbReference type="PROSITE" id="PS50893">
    <property type="entry name" value="ABC_TRANSPORTER_2"/>
    <property type="match status" value="1"/>
</dbReference>
<dbReference type="PANTHER" id="PTHR43297:SF2">
    <property type="entry name" value="DIPEPTIDE TRANSPORT ATP-BINDING PROTEIN DPPD"/>
    <property type="match status" value="1"/>
</dbReference>
<dbReference type="GO" id="GO:0005886">
    <property type="term" value="C:plasma membrane"/>
    <property type="evidence" value="ECO:0007669"/>
    <property type="project" value="UniProtKB-SubCell"/>
</dbReference>
<evidence type="ECO:0000256" key="6">
    <source>
        <dbReference type="ARBA" id="ARBA00022840"/>
    </source>
</evidence>
<comment type="subcellular location">
    <subcellularLocation>
        <location evidence="1">Cell membrane</location>
        <topology evidence="1">Peripheral membrane protein</topology>
    </subcellularLocation>
</comment>
<evidence type="ECO:0000256" key="1">
    <source>
        <dbReference type="ARBA" id="ARBA00004202"/>
    </source>
</evidence>
<evidence type="ECO:0000256" key="3">
    <source>
        <dbReference type="ARBA" id="ARBA00022448"/>
    </source>
</evidence>
<dbReference type="InterPro" id="IPR017871">
    <property type="entry name" value="ABC_transporter-like_CS"/>
</dbReference>
<dbReference type="PANTHER" id="PTHR43297">
    <property type="entry name" value="OLIGOPEPTIDE TRANSPORT ATP-BINDING PROTEIN APPD"/>
    <property type="match status" value="1"/>
</dbReference>
<dbReference type="CDD" id="cd03257">
    <property type="entry name" value="ABC_NikE_OppD_transporters"/>
    <property type="match status" value="1"/>
</dbReference>
<comment type="similarity">
    <text evidence="2">Belongs to the ABC transporter superfamily.</text>
</comment>
<dbReference type="GO" id="GO:0005524">
    <property type="term" value="F:ATP binding"/>
    <property type="evidence" value="ECO:0007669"/>
    <property type="project" value="UniProtKB-KW"/>
</dbReference>
<dbReference type="InterPro" id="IPR027417">
    <property type="entry name" value="P-loop_NTPase"/>
</dbReference>
<dbReference type="SUPFAM" id="SSF52540">
    <property type="entry name" value="P-loop containing nucleoside triphosphate hydrolases"/>
    <property type="match status" value="1"/>
</dbReference>
<keyword evidence="10" id="KW-1185">Reference proteome</keyword>
<dbReference type="Proteomes" id="UP000712157">
    <property type="component" value="Unassembled WGS sequence"/>
</dbReference>
<evidence type="ECO:0000256" key="7">
    <source>
        <dbReference type="ARBA" id="ARBA00023136"/>
    </source>
</evidence>